<dbReference type="InParanoid" id="A0A7M7KWV3"/>
<dbReference type="InterPro" id="IPR026634">
    <property type="entry name" value="TPST-like"/>
</dbReference>
<organism evidence="8 9">
    <name type="scientific">Varroa destructor</name>
    <name type="common">Honeybee mite</name>
    <dbReference type="NCBI Taxonomy" id="109461"/>
    <lineage>
        <taxon>Eukaryota</taxon>
        <taxon>Metazoa</taxon>
        <taxon>Ecdysozoa</taxon>
        <taxon>Arthropoda</taxon>
        <taxon>Chelicerata</taxon>
        <taxon>Arachnida</taxon>
        <taxon>Acari</taxon>
        <taxon>Parasitiformes</taxon>
        <taxon>Mesostigmata</taxon>
        <taxon>Gamasina</taxon>
        <taxon>Dermanyssoidea</taxon>
        <taxon>Varroidae</taxon>
        <taxon>Varroa</taxon>
    </lineage>
</organism>
<comment type="similarity">
    <text evidence="1 5">Belongs to the protein sulfotransferase family.</text>
</comment>
<evidence type="ECO:0000256" key="2">
    <source>
        <dbReference type="ARBA" id="ARBA00013262"/>
    </source>
</evidence>
<feature type="region of interest" description="Disordered" evidence="6">
    <location>
        <begin position="119"/>
        <end position="190"/>
    </location>
</feature>
<proteinExistence type="inferred from homology"/>
<dbReference type="RefSeq" id="XP_022666934.1">
    <property type="nucleotide sequence ID" value="XM_022811199.1"/>
</dbReference>
<keyword evidence="9" id="KW-1185">Reference proteome</keyword>
<dbReference type="EC" id="2.8.2.20" evidence="2 5"/>
<dbReference type="AlphaFoldDB" id="A0A7M7KWV3"/>
<evidence type="ECO:0000313" key="9">
    <source>
        <dbReference type="Proteomes" id="UP000594260"/>
    </source>
</evidence>
<dbReference type="InterPro" id="IPR027417">
    <property type="entry name" value="P-loop_NTPase"/>
</dbReference>
<comment type="catalytic activity">
    <reaction evidence="4 5">
        <text>L-tyrosyl-[protein] + 3'-phosphoadenylyl sulfate = O-sulfo-L-tyrosine-[protein] + adenosine 3',5'-bisphosphate + H(+)</text>
        <dbReference type="Rhea" id="RHEA:16801"/>
        <dbReference type="Rhea" id="RHEA-COMP:10136"/>
        <dbReference type="Rhea" id="RHEA-COMP:11688"/>
        <dbReference type="ChEBI" id="CHEBI:15378"/>
        <dbReference type="ChEBI" id="CHEBI:46858"/>
        <dbReference type="ChEBI" id="CHEBI:58339"/>
        <dbReference type="ChEBI" id="CHEBI:58343"/>
        <dbReference type="ChEBI" id="CHEBI:65286"/>
        <dbReference type="EC" id="2.8.2.20"/>
    </reaction>
</comment>
<dbReference type="PANTHER" id="PTHR12788">
    <property type="entry name" value="PROTEIN-TYROSINE SULFOTRANSFERASE 2"/>
    <property type="match status" value="1"/>
</dbReference>
<evidence type="ECO:0000256" key="6">
    <source>
        <dbReference type="SAM" id="MobiDB-lite"/>
    </source>
</evidence>
<keyword evidence="3 5" id="KW-0808">Transferase</keyword>
<dbReference type="OrthoDB" id="6508713at2759"/>
<feature type="compositionally biased region" description="Polar residues" evidence="6">
    <location>
        <begin position="172"/>
        <end position="184"/>
    </location>
</feature>
<protein>
    <recommendedName>
        <fullName evidence="2 5">Protein-tyrosine sulfotransferase</fullName>
        <ecNumber evidence="2 5">2.8.2.20</ecNumber>
    </recommendedName>
</protein>
<keyword evidence="7" id="KW-1133">Transmembrane helix</keyword>
<feature type="transmembrane region" description="Helical" evidence="7">
    <location>
        <begin position="53"/>
        <end position="72"/>
    </location>
</feature>
<dbReference type="GO" id="GO:0005794">
    <property type="term" value="C:Golgi apparatus"/>
    <property type="evidence" value="ECO:0007669"/>
    <property type="project" value="TreeGrafter"/>
</dbReference>
<name>A0A7M7KWV3_VARDE</name>
<accession>A0A7M7KWV3</accession>
<keyword evidence="7" id="KW-0472">Membrane</keyword>
<dbReference type="EnsemblMetazoa" id="XM_022811200">
    <property type="protein sequence ID" value="XP_022666935"/>
    <property type="gene ID" value="LOC111252777"/>
</dbReference>
<evidence type="ECO:0000256" key="1">
    <source>
        <dbReference type="ARBA" id="ARBA00009988"/>
    </source>
</evidence>
<dbReference type="KEGG" id="vde:111252777"/>
<comment type="function">
    <text evidence="5">Catalyzes the O-sulfation of tyrosine residues within acidic motifs of polypeptides, using 3'-phosphoadenylyl sulfate (PAPS) as cosubstrate.</text>
</comment>
<dbReference type="Proteomes" id="UP000594260">
    <property type="component" value="Unplaced"/>
</dbReference>
<dbReference type="PANTHER" id="PTHR12788:SF10">
    <property type="entry name" value="PROTEIN-TYROSINE SULFOTRANSFERASE"/>
    <property type="match status" value="1"/>
</dbReference>
<dbReference type="EnsemblMetazoa" id="XM_022811199">
    <property type="protein sequence ID" value="XP_022666934"/>
    <property type="gene ID" value="LOC111252777"/>
</dbReference>
<evidence type="ECO:0000256" key="3">
    <source>
        <dbReference type="ARBA" id="ARBA00022679"/>
    </source>
</evidence>
<evidence type="ECO:0000256" key="4">
    <source>
        <dbReference type="ARBA" id="ARBA00048460"/>
    </source>
</evidence>
<sequence>MTRNHKGSIMSIEPGCRFQPIHSRARSASVCVDDYYMDSREDRSSFVCSKPGFVCLVAVLFTVSFISLAFFLETGMPWREDQQNSPFSSNQVANASFRTHNSIQGKDSSKLITSDAANITDARSKGGGSGDVDTSKSESSDELFAKPAQEQLQEVVAVREPPKRPTVIKSKPLTNSSSGTSTLRPLSPSELNDESDVMYIFAPFDDSRHSQSRVVRGLMDTQGYGRGCTKEFTFHDLIEFMQIPSSSESDEENNFKCADLSEQAFEEMAAGFKKRMLRNSKYLFLVRDPRSLIYTSFDRHSENLATCIKNDSHRCLYDEEILGEAQVTMENWNARTQKMIELCHKLGAQTCQLLLAERIALKLLDTLESLAKFLVMDFEKDTFRVLNKMVQKVDEGTVIPRTEKETLMVAFLELLLKDTSGSWPWADRLPYNVFEHMPSWAPLMGKLGYGYSARVPTLEKDIVLEDLLRKN</sequence>
<dbReference type="RefSeq" id="XP_022666935.1">
    <property type="nucleotide sequence ID" value="XM_022811200.1"/>
</dbReference>
<dbReference type="GO" id="GO:0008476">
    <property type="term" value="F:protein-tyrosine sulfotransferase activity"/>
    <property type="evidence" value="ECO:0007669"/>
    <property type="project" value="UniProtKB-EC"/>
</dbReference>
<evidence type="ECO:0000313" key="8">
    <source>
        <dbReference type="EnsemblMetazoa" id="XP_022666934"/>
    </source>
</evidence>
<evidence type="ECO:0000256" key="5">
    <source>
        <dbReference type="RuleBase" id="RU365018"/>
    </source>
</evidence>
<evidence type="ECO:0000256" key="7">
    <source>
        <dbReference type="SAM" id="Phobius"/>
    </source>
</evidence>
<keyword evidence="7" id="KW-0812">Transmembrane</keyword>
<dbReference type="Gene3D" id="3.40.50.300">
    <property type="entry name" value="P-loop containing nucleotide triphosphate hydrolases"/>
    <property type="match status" value="1"/>
</dbReference>
<reference evidence="8" key="1">
    <citation type="submission" date="2021-01" db="UniProtKB">
        <authorList>
            <consortium name="EnsemblMetazoa"/>
        </authorList>
    </citation>
    <scope>IDENTIFICATION</scope>
</reference>
<dbReference type="GeneID" id="111252777"/>